<dbReference type="InterPro" id="IPR011263">
    <property type="entry name" value="DNA-dir_RNA_pol_RpoA/D/Rpb3"/>
</dbReference>
<organism evidence="6">
    <name type="scientific">Paramoeba aestuarina</name>
    <dbReference type="NCBI Taxonomy" id="180227"/>
    <lineage>
        <taxon>Eukaryota</taxon>
        <taxon>Amoebozoa</taxon>
        <taxon>Discosea</taxon>
        <taxon>Flabellinia</taxon>
        <taxon>Dactylopodida</taxon>
        <taxon>Paramoebidae</taxon>
        <taxon>Paramoeba</taxon>
    </lineage>
</organism>
<feature type="compositionally biased region" description="Basic and acidic residues" evidence="4">
    <location>
        <begin position="1"/>
        <end position="10"/>
    </location>
</feature>
<dbReference type="EMBL" id="HBKR01035015">
    <property type="protein sequence ID" value="CAE2332884.1"/>
    <property type="molecule type" value="Transcribed_RNA"/>
</dbReference>
<accession>A0A7S4PFF0</accession>
<dbReference type="CDD" id="cd07032">
    <property type="entry name" value="RNAP_I_II_AC40"/>
    <property type="match status" value="1"/>
</dbReference>
<reference evidence="6" key="1">
    <citation type="submission" date="2021-01" db="EMBL/GenBank/DDBJ databases">
        <authorList>
            <person name="Corre E."/>
            <person name="Pelletier E."/>
            <person name="Niang G."/>
            <person name="Scheremetjew M."/>
            <person name="Finn R."/>
            <person name="Kale V."/>
            <person name="Holt S."/>
            <person name="Cochrane G."/>
            <person name="Meng A."/>
            <person name="Brown T."/>
            <person name="Cohen L."/>
        </authorList>
    </citation>
    <scope>NUCLEOTIDE SEQUENCE</scope>
    <source>
        <strain evidence="6">SoJaBio B1-5/56/2</strain>
    </source>
</reference>
<dbReference type="InterPro" id="IPR036603">
    <property type="entry name" value="RBP11-like"/>
</dbReference>
<dbReference type="Pfam" id="PF01000">
    <property type="entry name" value="RNA_pol_A_bac"/>
    <property type="match status" value="1"/>
</dbReference>
<dbReference type="GO" id="GO:0005666">
    <property type="term" value="C:RNA polymerase III complex"/>
    <property type="evidence" value="ECO:0007669"/>
    <property type="project" value="TreeGrafter"/>
</dbReference>
<dbReference type="Pfam" id="PF01193">
    <property type="entry name" value="RNA_pol_L"/>
    <property type="match status" value="1"/>
</dbReference>
<dbReference type="InterPro" id="IPR050518">
    <property type="entry name" value="Rpo3/RPB3_RNA_Pol_subunit"/>
</dbReference>
<dbReference type="Gene3D" id="2.170.120.12">
    <property type="entry name" value="DNA-directed RNA polymerase, insert domain"/>
    <property type="match status" value="1"/>
</dbReference>
<gene>
    <name evidence="6" type="ORF">NAES01612_LOCUS22907</name>
</gene>
<dbReference type="PANTHER" id="PTHR11800:SF13">
    <property type="entry name" value="DNA-DIRECTED RNA POLYMERASES I AND III SUBUNIT RPAC1"/>
    <property type="match status" value="1"/>
</dbReference>
<dbReference type="InterPro" id="IPR036643">
    <property type="entry name" value="RNApol_insert_sf"/>
</dbReference>
<feature type="domain" description="DNA-directed RNA polymerase RpoA/D/Rpb3-type" evidence="5">
    <location>
        <begin position="96"/>
        <end position="361"/>
    </location>
</feature>
<dbReference type="NCBIfam" id="NF001988">
    <property type="entry name" value="PRK00783.1"/>
    <property type="match status" value="1"/>
</dbReference>
<dbReference type="GO" id="GO:0006351">
    <property type="term" value="P:DNA-templated transcription"/>
    <property type="evidence" value="ECO:0007669"/>
    <property type="project" value="InterPro"/>
</dbReference>
<evidence type="ECO:0000256" key="1">
    <source>
        <dbReference type="ARBA" id="ARBA00022478"/>
    </source>
</evidence>
<dbReference type="SMART" id="SM00662">
    <property type="entry name" value="RPOLD"/>
    <property type="match status" value="1"/>
</dbReference>
<dbReference type="GO" id="GO:0003899">
    <property type="term" value="F:DNA-directed RNA polymerase activity"/>
    <property type="evidence" value="ECO:0007669"/>
    <property type="project" value="InterPro"/>
</dbReference>
<evidence type="ECO:0000256" key="2">
    <source>
        <dbReference type="ARBA" id="ARBA00023163"/>
    </source>
</evidence>
<evidence type="ECO:0000256" key="3">
    <source>
        <dbReference type="ARBA" id="ARBA00025804"/>
    </source>
</evidence>
<sequence>MAEKRKELMWRADLTGSGEGAKGKKGKKKEKKGEERMPKEIKKIKDQVTCNIDSPLHTQTYSTASAFSSCGFDNSFDLEEFKKNFKIDIHHKSDEEMVFDLVGIDTPIANAIRRILLSEVPAMAFEQIYIRNNTSVLVDEVLSHRIGLLPIQADPRFFHFRGSEPQTDANTIEFELCVSCPKGQKEKKIYSGDLVWHPLGSQEEDFESTPIKMVHDDILLAILGPGQEIHLTARAEKGVGEDHVKFSPVCTAFYRILPEISLNVDIEDELAEELVEKCPMRVFDIEDLGKTKKKAVVSRPRNCTVCRECIREPEWQPRIDISRNKQHFIFTIESTGALAPELIFHMALKVFLEKLEVIKKGFLAL</sequence>
<dbReference type="GO" id="GO:0005736">
    <property type="term" value="C:RNA polymerase I complex"/>
    <property type="evidence" value="ECO:0007669"/>
    <property type="project" value="TreeGrafter"/>
</dbReference>
<dbReference type="InterPro" id="IPR022842">
    <property type="entry name" value="RNAP_Rpo3/Rpb3/RPAC1"/>
</dbReference>
<dbReference type="Gene3D" id="3.30.1360.10">
    <property type="entry name" value="RNA polymerase, RBP11-like subunit"/>
    <property type="match status" value="1"/>
</dbReference>
<comment type="similarity">
    <text evidence="3">Belongs to the archaeal Rpo3/eukaryotic RPB3 RNA polymerase subunit family.</text>
</comment>
<dbReference type="PANTHER" id="PTHR11800">
    <property type="entry name" value="DNA-DIRECTED RNA POLYMERASE"/>
    <property type="match status" value="1"/>
</dbReference>
<evidence type="ECO:0000256" key="4">
    <source>
        <dbReference type="SAM" id="MobiDB-lite"/>
    </source>
</evidence>
<keyword evidence="1" id="KW-0240">DNA-directed RNA polymerase</keyword>
<keyword evidence="2" id="KW-0804">Transcription</keyword>
<dbReference type="InterPro" id="IPR011262">
    <property type="entry name" value="DNA-dir_RNA_pol_insert"/>
</dbReference>
<evidence type="ECO:0000259" key="5">
    <source>
        <dbReference type="SMART" id="SM00662"/>
    </source>
</evidence>
<feature type="region of interest" description="Disordered" evidence="4">
    <location>
        <begin position="1"/>
        <end position="38"/>
    </location>
</feature>
<proteinExistence type="inferred from homology"/>
<dbReference type="InterPro" id="IPR033901">
    <property type="entry name" value="RNAPI/III_AC40"/>
</dbReference>
<name>A0A7S4PFF0_9EUKA</name>
<dbReference type="SUPFAM" id="SSF56553">
    <property type="entry name" value="Insert subdomain of RNA polymerase alpha subunit"/>
    <property type="match status" value="1"/>
</dbReference>
<evidence type="ECO:0000313" key="6">
    <source>
        <dbReference type="EMBL" id="CAE2332884.1"/>
    </source>
</evidence>
<dbReference type="SUPFAM" id="SSF55257">
    <property type="entry name" value="RBP11-like subunits of RNA polymerase"/>
    <property type="match status" value="1"/>
</dbReference>
<protein>
    <recommendedName>
        <fullName evidence="5">DNA-directed RNA polymerase RpoA/D/Rpb3-type domain-containing protein</fullName>
    </recommendedName>
</protein>
<dbReference type="HAMAP" id="MF_00320">
    <property type="entry name" value="RNApol_arch_Rpo3"/>
    <property type="match status" value="1"/>
</dbReference>
<dbReference type="GO" id="GO:0046983">
    <property type="term" value="F:protein dimerization activity"/>
    <property type="evidence" value="ECO:0007669"/>
    <property type="project" value="InterPro"/>
</dbReference>
<dbReference type="AlphaFoldDB" id="A0A7S4PFF0"/>